<dbReference type="EMBL" id="GL890840">
    <property type="protein sequence ID" value="EGJ34022.1"/>
    <property type="molecule type" value="Genomic_DNA"/>
</dbReference>
<reference evidence="2" key="1">
    <citation type="journal article" date="2011" name="Proc. Natl. Acad. Sci. U.S.A.">
        <title>Genomic insights into the physiology and ecology of the marine filamentous cyanobacterium Lyngbya majuscula.</title>
        <authorList>
            <person name="Jones A.C."/>
            <person name="Monroe E.A."/>
            <person name="Podell S."/>
            <person name="Hess W.R."/>
            <person name="Klages S."/>
            <person name="Esquenazi E."/>
            <person name="Niessen S."/>
            <person name="Hoover H."/>
            <person name="Rothmann M."/>
            <person name="Lasken R.S."/>
            <person name="Yates J.R.III."/>
            <person name="Reinhardt R."/>
            <person name="Kube M."/>
            <person name="Burkart M.D."/>
            <person name="Allen E.E."/>
            <person name="Dorrestein P.C."/>
            <person name="Gerwick W.H."/>
            <person name="Gerwick L."/>
        </authorList>
    </citation>
    <scope>NUCLEOTIDE SEQUENCE [LARGE SCALE GENOMIC DNA]</scope>
    <source>
        <strain evidence="2">3L</strain>
    </source>
</reference>
<gene>
    <name evidence="1" type="ORF">LYNGBM3L_22960</name>
</gene>
<protein>
    <submittedName>
        <fullName evidence="1">Uncharacterized protein</fullName>
    </submittedName>
</protein>
<dbReference type="HOGENOM" id="CLU_3045485_0_0_3"/>
<sequence>MGYREGKVWLEIRRSGIDMRVGNTPWLITSEKSDWPMATLSERLGLKSNIAVAS</sequence>
<evidence type="ECO:0000313" key="1">
    <source>
        <dbReference type="EMBL" id="EGJ34022.1"/>
    </source>
</evidence>
<proteinExistence type="predicted"/>
<name>F4XMW3_9CYAN</name>
<accession>F4XMW3</accession>
<dbReference type="Proteomes" id="UP000003959">
    <property type="component" value="Unassembled WGS sequence"/>
</dbReference>
<organism evidence="1 2">
    <name type="scientific">Moorena producens 3L</name>
    <dbReference type="NCBI Taxonomy" id="489825"/>
    <lineage>
        <taxon>Bacteria</taxon>
        <taxon>Bacillati</taxon>
        <taxon>Cyanobacteriota</taxon>
        <taxon>Cyanophyceae</taxon>
        <taxon>Coleofasciculales</taxon>
        <taxon>Coleofasciculaceae</taxon>
        <taxon>Moorena</taxon>
    </lineage>
</organism>
<dbReference type="AlphaFoldDB" id="F4XMW3"/>
<evidence type="ECO:0000313" key="2">
    <source>
        <dbReference type="Proteomes" id="UP000003959"/>
    </source>
</evidence>
<keyword evidence="2" id="KW-1185">Reference proteome</keyword>